<comment type="caution">
    <text evidence="2">The sequence shown here is derived from an EMBL/GenBank/DDBJ whole genome shotgun (WGS) entry which is preliminary data.</text>
</comment>
<dbReference type="EMBL" id="WUUT01000003">
    <property type="protein sequence ID" value="MXR51887.1"/>
    <property type="molecule type" value="Genomic_DNA"/>
</dbReference>
<dbReference type="PROSITE" id="PS51340">
    <property type="entry name" value="MOSC"/>
    <property type="match status" value="1"/>
</dbReference>
<keyword evidence="3" id="KW-1185">Reference proteome</keyword>
<dbReference type="Proteomes" id="UP000466535">
    <property type="component" value="Unassembled WGS sequence"/>
</dbReference>
<dbReference type="InterPro" id="IPR005302">
    <property type="entry name" value="MoCF_Sase_C"/>
</dbReference>
<dbReference type="PANTHER" id="PTHR36930:SF1">
    <property type="entry name" value="MOSC DOMAIN-CONTAINING PROTEIN"/>
    <property type="match status" value="1"/>
</dbReference>
<dbReference type="InterPro" id="IPR052716">
    <property type="entry name" value="MOSC_domain"/>
</dbReference>
<dbReference type="Pfam" id="PF03473">
    <property type="entry name" value="MOSC"/>
    <property type="match status" value="1"/>
</dbReference>
<dbReference type="GO" id="GO:0030151">
    <property type="term" value="F:molybdenum ion binding"/>
    <property type="evidence" value="ECO:0007669"/>
    <property type="project" value="InterPro"/>
</dbReference>
<dbReference type="SUPFAM" id="SSF50800">
    <property type="entry name" value="PK beta-barrel domain-like"/>
    <property type="match status" value="1"/>
</dbReference>
<dbReference type="RefSeq" id="WP_159764011.1">
    <property type="nucleotide sequence ID" value="NZ_WUUT01000003.1"/>
</dbReference>
<dbReference type="OrthoDB" id="68158at2157"/>
<dbReference type="AlphaFoldDB" id="A0A6B0T4J2"/>
<dbReference type="GO" id="GO:0003824">
    <property type="term" value="F:catalytic activity"/>
    <property type="evidence" value="ECO:0007669"/>
    <property type="project" value="InterPro"/>
</dbReference>
<evidence type="ECO:0000259" key="1">
    <source>
        <dbReference type="PROSITE" id="PS51340"/>
    </source>
</evidence>
<dbReference type="Gene3D" id="2.40.33.20">
    <property type="entry name" value="PK beta-barrel domain-like"/>
    <property type="match status" value="1"/>
</dbReference>
<dbReference type="PANTHER" id="PTHR36930">
    <property type="entry name" value="METAL-SULFUR CLUSTER BIOSYNTHESIS PROTEINS YUAD-RELATED"/>
    <property type="match status" value="1"/>
</dbReference>
<sequence>MRVEAIYTADGAGEPMQSHDSIRAVDGGLAGDRYCTGRGHYSPYDVCQITFVQAEALAAISERSELDVLDGQHRRNVVVRGGDVHDLLNHRFTLGDARLEGTRARPPCRYLERVTGQDGLLRALANGKGGICARVDEPGSFGVGDEIEEVEDMNNFESLVANIRDRVGR</sequence>
<dbReference type="InterPro" id="IPR011037">
    <property type="entry name" value="Pyrv_Knase-like_insert_dom_sf"/>
</dbReference>
<feature type="domain" description="MOSC" evidence="1">
    <location>
        <begin position="14"/>
        <end position="150"/>
    </location>
</feature>
<gene>
    <name evidence="2" type="ORF">GRX03_09755</name>
</gene>
<organism evidence="2 3">
    <name type="scientific">Halovenus carboxidivorans</name>
    <dbReference type="NCBI Taxonomy" id="2692199"/>
    <lineage>
        <taxon>Archaea</taxon>
        <taxon>Methanobacteriati</taxon>
        <taxon>Methanobacteriota</taxon>
        <taxon>Stenosarchaea group</taxon>
        <taxon>Halobacteria</taxon>
        <taxon>Halobacteriales</taxon>
        <taxon>Haloarculaceae</taxon>
        <taxon>Halovenus</taxon>
    </lineage>
</organism>
<accession>A0A6B0T4J2</accession>
<name>A0A6B0T4J2_9EURY</name>
<proteinExistence type="predicted"/>
<evidence type="ECO:0000313" key="3">
    <source>
        <dbReference type="Proteomes" id="UP000466535"/>
    </source>
</evidence>
<evidence type="ECO:0000313" key="2">
    <source>
        <dbReference type="EMBL" id="MXR51887.1"/>
    </source>
</evidence>
<reference evidence="2 3" key="1">
    <citation type="submission" date="2019-12" db="EMBL/GenBank/DDBJ databases">
        <title>Isolation and characterization of three novel carbon monoxide-oxidizing members of Halobacteria from salione crusts and soils.</title>
        <authorList>
            <person name="Myers M.R."/>
            <person name="King G.M."/>
        </authorList>
    </citation>
    <scope>NUCLEOTIDE SEQUENCE [LARGE SCALE GENOMIC DNA]</scope>
    <source>
        <strain evidence="2 3">WSH3</strain>
    </source>
</reference>
<dbReference type="GO" id="GO:0030170">
    <property type="term" value="F:pyridoxal phosphate binding"/>
    <property type="evidence" value="ECO:0007669"/>
    <property type="project" value="InterPro"/>
</dbReference>
<protein>
    <submittedName>
        <fullName evidence="2">MOSC domain-containing protein</fullName>
    </submittedName>
</protein>